<evidence type="ECO:0000313" key="3">
    <source>
        <dbReference type="Proteomes" id="UP000291469"/>
    </source>
</evidence>
<dbReference type="Proteomes" id="UP000291469">
    <property type="component" value="Chromosome"/>
</dbReference>
<gene>
    <name evidence="2" type="ORF">ER308_07150</name>
</gene>
<dbReference type="OrthoDB" id="4179797at2"/>
<proteinExistence type="predicted"/>
<evidence type="ECO:0000256" key="1">
    <source>
        <dbReference type="SAM" id="MobiDB-lite"/>
    </source>
</evidence>
<dbReference type="KEGG" id="erz:ER308_07150"/>
<sequence length="481" mass="53869">MGFNLDDLTPAPRGEVQIQPDAAREARERASGTRSIRDVARHGRYLVDPDGREWLAYDGELHRVSGPGLRAGLQTLFGGRPEEVGWRALDERGRITDEHAIDFFGGPRGIEEQIREGFVDDPPRGRFVVTDAGEHYFVANRRVHRAGGAGIQSGLMSLYGEPERVSESDLDAMGERHDTRALDVFGGPMGIERTIHGDFVQESLVGDDEPRDRDALNRIRDDLSEWGLGSLADWVWEQIQAGRSETEIMRDLRDRPEYQQRFPSISERREQGLTPVSEQEVIQYEEDVRRIMRQSGMPEGFYDSPQQIQELLVDDLSPREVEQRVQEGFVRVDQQPEEVLDAFGELFGANNRQALASFILDPDRSLPQLERAVDMAGVRGAGSIGGFQVSEDRAERIAGMGFGFEEAQPRFQEAGQLRPLADDLPWERGEFTEGQLVDAAFEVDVDATERMRRRQELRQSPFEGAGGALLGQEGLGVGPAD</sequence>
<name>A0A411YDX3_9ACTN</name>
<accession>A0A411YDX3</accession>
<feature type="region of interest" description="Disordered" evidence="1">
    <location>
        <begin position="452"/>
        <end position="481"/>
    </location>
</feature>
<organism evidence="2 3">
    <name type="scientific">Egibacter rhizosphaerae</name>
    <dbReference type="NCBI Taxonomy" id="1670831"/>
    <lineage>
        <taxon>Bacteria</taxon>
        <taxon>Bacillati</taxon>
        <taxon>Actinomycetota</taxon>
        <taxon>Nitriliruptoria</taxon>
        <taxon>Egibacterales</taxon>
        <taxon>Egibacteraceae</taxon>
        <taxon>Egibacter</taxon>
    </lineage>
</organism>
<dbReference type="RefSeq" id="WP_131154339.1">
    <property type="nucleotide sequence ID" value="NZ_CP036402.1"/>
</dbReference>
<protein>
    <submittedName>
        <fullName evidence="2">Uncharacterized protein</fullName>
    </submittedName>
</protein>
<evidence type="ECO:0000313" key="2">
    <source>
        <dbReference type="EMBL" id="QBI19342.1"/>
    </source>
</evidence>
<dbReference type="AlphaFoldDB" id="A0A411YDX3"/>
<dbReference type="EMBL" id="CP036402">
    <property type="protein sequence ID" value="QBI19342.1"/>
    <property type="molecule type" value="Genomic_DNA"/>
</dbReference>
<feature type="compositionally biased region" description="Gly residues" evidence="1">
    <location>
        <begin position="464"/>
        <end position="481"/>
    </location>
</feature>
<keyword evidence="3" id="KW-1185">Reference proteome</keyword>
<reference evidence="2 3" key="1">
    <citation type="submission" date="2019-01" db="EMBL/GenBank/DDBJ databases">
        <title>Egibacter rhizosphaerae EGI 80759T.</title>
        <authorList>
            <person name="Chen D.-D."/>
            <person name="Tian Y."/>
            <person name="Jiao J.-Y."/>
            <person name="Zhang X.-T."/>
            <person name="Zhang Y.-G."/>
            <person name="Zhang Y."/>
            <person name="Xiao M."/>
            <person name="Shu W.-S."/>
            <person name="Li W.-J."/>
        </authorList>
    </citation>
    <scope>NUCLEOTIDE SEQUENCE [LARGE SCALE GENOMIC DNA]</scope>
    <source>
        <strain evidence="2 3">EGI 80759</strain>
    </source>
</reference>